<evidence type="ECO:0000313" key="12">
    <source>
        <dbReference type="EMBL" id="KAG9327627.1"/>
    </source>
</evidence>
<keyword evidence="9" id="KW-0812">Transmembrane</keyword>
<feature type="domain" description="Peptidase M13 N-terminal" evidence="11">
    <location>
        <begin position="189"/>
        <end position="314"/>
    </location>
</feature>
<evidence type="ECO:0000256" key="4">
    <source>
        <dbReference type="ARBA" id="ARBA00022723"/>
    </source>
</evidence>
<name>A0A9P8D337_MORAP</name>
<accession>A0A9P8D337</accession>
<evidence type="ECO:0000256" key="9">
    <source>
        <dbReference type="SAM" id="Phobius"/>
    </source>
</evidence>
<keyword evidence="9" id="KW-0472">Membrane</keyword>
<protein>
    <recommendedName>
        <fullName evidence="14">Endothelin-converting enzyme 1</fullName>
    </recommendedName>
</protein>
<dbReference type="SUPFAM" id="SSF55486">
    <property type="entry name" value="Metalloproteases ('zincins'), catalytic domain"/>
    <property type="match status" value="2"/>
</dbReference>
<dbReference type="GO" id="GO:0004222">
    <property type="term" value="F:metalloendopeptidase activity"/>
    <property type="evidence" value="ECO:0007669"/>
    <property type="project" value="InterPro"/>
</dbReference>
<dbReference type="CDD" id="cd08662">
    <property type="entry name" value="M13"/>
    <property type="match status" value="1"/>
</dbReference>
<dbReference type="EMBL" id="JAIFTL010000002">
    <property type="protein sequence ID" value="KAG9327627.1"/>
    <property type="molecule type" value="Genomic_DNA"/>
</dbReference>
<dbReference type="PROSITE" id="PS51885">
    <property type="entry name" value="NEPRILYSIN"/>
    <property type="match status" value="1"/>
</dbReference>
<comment type="caution">
    <text evidence="12">The sequence shown here is derived from an EMBL/GenBank/DDBJ whole genome shotgun (WGS) entry which is preliminary data.</text>
</comment>
<evidence type="ECO:0000256" key="6">
    <source>
        <dbReference type="ARBA" id="ARBA00022833"/>
    </source>
</evidence>
<keyword evidence="7" id="KW-0482">Metalloprotease</keyword>
<gene>
    <name evidence="12" type="ORF">KVV02_006331</name>
</gene>
<keyword evidence="5" id="KW-0378">Hydrolase</keyword>
<keyword evidence="9" id="KW-1133">Transmembrane helix</keyword>
<evidence type="ECO:0000256" key="8">
    <source>
        <dbReference type="SAM" id="MobiDB-lite"/>
    </source>
</evidence>
<dbReference type="AlphaFoldDB" id="A0A9P8D337"/>
<evidence type="ECO:0000256" key="1">
    <source>
        <dbReference type="ARBA" id="ARBA00001947"/>
    </source>
</evidence>
<feature type="region of interest" description="Disordered" evidence="8">
    <location>
        <begin position="1"/>
        <end position="95"/>
    </location>
</feature>
<dbReference type="InterPro" id="IPR042089">
    <property type="entry name" value="Peptidase_M13_dom_2"/>
</dbReference>
<dbReference type="PANTHER" id="PTHR11733">
    <property type="entry name" value="ZINC METALLOPROTEASE FAMILY M13 NEPRILYSIN-RELATED"/>
    <property type="match status" value="1"/>
</dbReference>
<evidence type="ECO:0000256" key="7">
    <source>
        <dbReference type="ARBA" id="ARBA00023049"/>
    </source>
</evidence>
<comment type="cofactor">
    <cofactor evidence="1">
        <name>Zn(2+)</name>
        <dbReference type="ChEBI" id="CHEBI:29105"/>
    </cofactor>
</comment>
<feature type="transmembrane region" description="Helical" evidence="9">
    <location>
        <begin position="132"/>
        <end position="154"/>
    </location>
</feature>
<dbReference type="GO" id="GO:0016485">
    <property type="term" value="P:protein processing"/>
    <property type="evidence" value="ECO:0007669"/>
    <property type="project" value="TreeGrafter"/>
</dbReference>
<reference evidence="12" key="1">
    <citation type="submission" date="2021-07" db="EMBL/GenBank/DDBJ databases">
        <title>Draft genome of Mortierella alpina, strain LL118, isolated from an aspen leaf litter sample.</title>
        <authorList>
            <person name="Yang S."/>
            <person name="Vinatzer B.A."/>
        </authorList>
    </citation>
    <scope>NUCLEOTIDE SEQUENCE</scope>
    <source>
        <strain evidence="12">LL118</strain>
    </source>
</reference>
<dbReference type="GO" id="GO:0046872">
    <property type="term" value="F:metal ion binding"/>
    <property type="evidence" value="ECO:0007669"/>
    <property type="project" value="UniProtKB-KW"/>
</dbReference>
<evidence type="ECO:0000313" key="13">
    <source>
        <dbReference type="Proteomes" id="UP000717515"/>
    </source>
</evidence>
<sequence length="986" mass="110597">MSSTDTTPLLSGHQPRRTSLPYSSSNSQLAPGQPYTTPTTYPRNDNQRHWSEETEDILGPDPSAYGHQNTGAGYRRRGPPPPLHPSSGLDAQRFSGQDRPTGLKRLLYGCCCYPCRRAVYSFQTKFSKTEKYLMATAGLCFLLAIAFLCAYVRAREALPETGKNGICSTTECTIVAADILKDMKPEVDPCSDFFAFNCGGFVDRVSIPDDKAQIGYFNLIKQHNQASSSFLLSDSREKRGHVGRGYASLCALREIIKAILTPEAKGFQRGGKDDPSKRNLVKLQAMFESCMDEKKLTEVGVQPMVELIQKMIKTFQGKTSVLDLDAPATSLAHGMDGLRQINIAFKSTVERRPELRYSADADEDYDYELEDDGPLFPKAIHRQEHSSPIDTFVGDELRKREDELLAWNTKAGREELALVITQLAWTGVTTMVDFDVDSDPKNPDQTVFRLEESGLGLPSREYYEDEKILMVYQKAIEDMFVEVLGKGKTEDAADPSAAPVEWAQVAKNVVEFEKLLAAISTNPEDLDNSEFTYNPRNLSQIIELIPTIDWPLVLEKLLKSSKVPDPIIVSSPDYLEKLNALLKDTPAMTLQNYFAWRLIQKLSPSLAVELRKPLQTLKAALQGVSADLVTPRWETCVDVVDNALGAMAGHYFIDKAFKGDSKEMADGIISSLRTTFVDGLKRLDWLDNEDTRASAKEKVDLLIQKIGYSVESPDVRSSESLEEYFKDLGMDKTDFFGNQMRSKTWNMQQVLNALGNPVDKAKWLMSPQTVNAYYNPSVNEIVFPAGILQQPFFHGDNPEYLNYGGIGVVAGHELTHAFDNEGRLYDAHGALRDWWSNDTLVQFNTKSQCFVDQYSNFTVKDPEGRENHVNGKLTLGENLADNGGLKKSFEAWQARFKSDPKGNKYKNHLLPGLDKYSREQLFYMSFARVWCSQRRPASAIEALRTDVHAPAKWRVNGAVQNSPHFAQVFGCKERSPMNPDAKCDLW</sequence>
<comment type="similarity">
    <text evidence="2">Belongs to the peptidase M13 family.</text>
</comment>
<dbReference type="Gene3D" id="3.40.390.10">
    <property type="entry name" value="Collagenase (Catalytic Domain)"/>
    <property type="match status" value="2"/>
</dbReference>
<dbReference type="PANTHER" id="PTHR11733:SF167">
    <property type="entry name" value="FI17812P1-RELATED"/>
    <property type="match status" value="1"/>
</dbReference>
<proteinExistence type="inferred from homology"/>
<evidence type="ECO:0000256" key="2">
    <source>
        <dbReference type="ARBA" id="ARBA00007357"/>
    </source>
</evidence>
<dbReference type="InterPro" id="IPR024079">
    <property type="entry name" value="MetalloPept_cat_dom_sf"/>
</dbReference>
<feature type="domain" description="Peptidase M13 C-terminal" evidence="10">
    <location>
        <begin position="771"/>
        <end position="985"/>
    </location>
</feature>
<dbReference type="GO" id="GO:0005886">
    <property type="term" value="C:plasma membrane"/>
    <property type="evidence" value="ECO:0007669"/>
    <property type="project" value="TreeGrafter"/>
</dbReference>
<dbReference type="Pfam" id="PF01431">
    <property type="entry name" value="Peptidase_M13"/>
    <property type="match status" value="1"/>
</dbReference>
<dbReference type="InterPro" id="IPR000718">
    <property type="entry name" value="Peptidase_M13"/>
</dbReference>
<dbReference type="PRINTS" id="PR00786">
    <property type="entry name" value="NEPRILYSIN"/>
</dbReference>
<keyword evidence="4" id="KW-0479">Metal-binding</keyword>
<dbReference type="Proteomes" id="UP000717515">
    <property type="component" value="Unassembled WGS sequence"/>
</dbReference>
<keyword evidence="6" id="KW-0862">Zinc</keyword>
<evidence type="ECO:0000259" key="11">
    <source>
        <dbReference type="Pfam" id="PF05649"/>
    </source>
</evidence>
<keyword evidence="3" id="KW-0645">Protease</keyword>
<evidence type="ECO:0008006" key="14">
    <source>
        <dbReference type="Google" id="ProtNLM"/>
    </source>
</evidence>
<feature type="domain" description="Peptidase M13 N-terminal" evidence="11">
    <location>
        <begin position="404"/>
        <end position="708"/>
    </location>
</feature>
<organism evidence="12 13">
    <name type="scientific">Mortierella alpina</name>
    <name type="common">Oleaginous fungus</name>
    <name type="synonym">Mortierella renispora</name>
    <dbReference type="NCBI Taxonomy" id="64518"/>
    <lineage>
        <taxon>Eukaryota</taxon>
        <taxon>Fungi</taxon>
        <taxon>Fungi incertae sedis</taxon>
        <taxon>Mucoromycota</taxon>
        <taxon>Mortierellomycotina</taxon>
        <taxon>Mortierellomycetes</taxon>
        <taxon>Mortierellales</taxon>
        <taxon>Mortierellaceae</taxon>
        <taxon>Mortierella</taxon>
    </lineage>
</organism>
<dbReference type="InterPro" id="IPR008753">
    <property type="entry name" value="Peptidase_M13_N"/>
</dbReference>
<dbReference type="Gene3D" id="1.10.1380.10">
    <property type="entry name" value="Neutral endopeptidase , domain2"/>
    <property type="match status" value="2"/>
</dbReference>
<evidence type="ECO:0000259" key="10">
    <source>
        <dbReference type="Pfam" id="PF01431"/>
    </source>
</evidence>
<feature type="compositionally biased region" description="Polar residues" evidence="8">
    <location>
        <begin position="20"/>
        <end position="30"/>
    </location>
</feature>
<evidence type="ECO:0000256" key="5">
    <source>
        <dbReference type="ARBA" id="ARBA00022801"/>
    </source>
</evidence>
<dbReference type="InterPro" id="IPR018497">
    <property type="entry name" value="Peptidase_M13_C"/>
</dbReference>
<evidence type="ECO:0000256" key="3">
    <source>
        <dbReference type="ARBA" id="ARBA00022670"/>
    </source>
</evidence>
<dbReference type="Pfam" id="PF05649">
    <property type="entry name" value="Peptidase_M13_N"/>
    <property type="match status" value="2"/>
</dbReference>